<dbReference type="EMBL" id="CP058905">
    <property type="protein sequence ID" value="QLJ96241.1"/>
    <property type="molecule type" value="Genomic_DNA"/>
</dbReference>
<proteinExistence type="predicted"/>
<gene>
    <name evidence="1" type="ORF">HZU44_04895</name>
</gene>
<reference evidence="1" key="1">
    <citation type="submission" date="2020-08" db="EMBL/GenBank/DDBJ databases">
        <title>A bifunctional nitrone conjugated secondary metabolite targeting the ribosome.</title>
        <authorList>
            <person name="Limbrick E.M."/>
            <person name="Graf M."/>
            <person name="Derewacz D.K."/>
            <person name="Nguyen F."/>
            <person name="Spraggins J.M."/>
            <person name="Wieland M."/>
            <person name="Ynigez-Gutierrez A.E."/>
            <person name="Reisman B.J."/>
            <person name="Zinshteyn B."/>
            <person name="McCulloch K."/>
            <person name="Iverson T.M."/>
            <person name="Green R."/>
            <person name="Wilson D.N."/>
            <person name="Bachmann B.O."/>
        </authorList>
    </citation>
    <scope>NUCLEOTIDE SEQUENCE</scope>
    <source>
        <strain evidence="1">Africana</strain>
    </source>
</reference>
<sequence>MLDKTLKRLCRIGYGRRAAASYSWKSYKVPVRCAQHIQNCAVTLSLKARRDSQARPYRSEFLDGRPPQPLDHGSMVCLAIELCRFELCGCSS</sequence>
<protein>
    <submittedName>
        <fullName evidence="1">Uncharacterized protein</fullName>
    </submittedName>
</protein>
<name>A0A7D5Y692_9ACTN</name>
<organism evidence="1">
    <name type="scientific">Micromonospora carbonacea</name>
    <dbReference type="NCBI Taxonomy" id="47853"/>
    <lineage>
        <taxon>Bacteria</taxon>
        <taxon>Bacillati</taxon>
        <taxon>Actinomycetota</taxon>
        <taxon>Actinomycetes</taxon>
        <taxon>Micromonosporales</taxon>
        <taxon>Micromonosporaceae</taxon>
        <taxon>Micromonospora</taxon>
    </lineage>
</organism>
<accession>A0A7D5Y692</accession>
<dbReference type="AlphaFoldDB" id="A0A7D5Y692"/>
<evidence type="ECO:0000313" key="1">
    <source>
        <dbReference type="EMBL" id="QLJ96241.1"/>
    </source>
</evidence>